<dbReference type="Pfam" id="PF01521">
    <property type="entry name" value="Fe-S_biosyn"/>
    <property type="match status" value="1"/>
</dbReference>
<dbReference type="InterPro" id="IPR016092">
    <property type="entry name" value="ATAP"/>
</dbReference>
<evidence type="ECO:0000259" key="1">
    <source>
        <dbReference type="Pfam" id="PF01521"/>
    </source>
</evidence>
<dbReference type="InterPro" id="IPR000361">
    <property type="entry name" value="ATAP_core_dom"/>
</dbReference>
<dbReference type="AlphaFoldDB" id="A0A7S3A5S4"/>
<dbReference type="Gene3D" id="2.60.300.12">
    <property type="entry name" value="HesB-like domain"/>
    <property type="match status" value="1"/>
</dbReference>
<sequence length="165" mass="17524">MAFVIGGVGRVAPGGRGGTRSVSRASGRFGGKHGLKRDVIVRASVEVETVAPTDEPTAFIAVTDTATKQLLMLKDSNGKDCLRVGVRQGGCSGLSYYMEFEESANIEKFDEVTEVSGMKIVCDMKSLMYMFGMTLDFSTDLVGGGFKFFNPKATSTCGCGQSFGV</sequence>
<dbReference type="PROSITE" id="PS01152">
    <property type="entry name" value="HESB"/>
    <property type="match status" value="1"/>
</dbReference>
<dbReference type="GO" id="GO:0051536">
    <property type="term" value="F:iron-sulfur cluster binding"/>
    <property type="evidence" value="ECO:0007669"/>
    <property type="project" value="InterPro"/>
</dbReference>
<proteinExistence type="predicted"/>
<dbReference type="InterPro" id="IPR035903">
    <property type="entry name" value="HesB-like_dom_sf"/>
</dbReference>
<dbReference type="NCBIfam" id="TIGR00049">
    <property type="entry name" value="iron-sulfur cluster assembly accessory protein"/>
    <property type="match status" value="1"/>
</dbReference>
<accession>A0A7S3A5S4</accession>
<protein>
    <recommendedName>
        <fullName evidence="1">Core domain-containing protein</fullName>
    </recommendedName>
</protein>
<dbReference type="EMBL" id="HBHW01039682">
    <property type="protein sequence ID" value="CAE0062464.1"/>
    <property type="molecule type" value="Transcribed_RNA"/>
</dbReference>
<dbReference type="InterPro" id="IPR017870">
    <property type="entry name" value="FeS_cluster_insertion_CS"/>
</dbReference>
<dbReference type="PANTHER" id="PTHR47265">
    <property type="entry name" value="IRON-SULFUR ASSEMBLY PROTEIN ISCA, CHLOROPLASTIC"/>
    <property type="match status" value="1"/>
</dbReference>
<gene>
    <name evidence="2" type="ORF">RMAR00112_LOCUS30532</name>
    <name evidence="3" type="ORF">RMAR00112_LOCUS30534</name>
</gene>
<organism evidence="2">
    <name type="scientific">Rhodosorus marinus</name>
    <dbReference type="NCBI Taxonomy" id="101924"/>
    <lineage>
        <taxon>Eukaryota</taxon>
        <taxon>Rhodophyta</taxon>
        <taxon>Stylonematophyceae</taxon>
        <taxon>Stylonematales</taxon>
        <taxon>Stylonemataceae</taxon>
        <taxon>Rhodosorus</taxon>
    </lineage>
</organism>
<reference evidence="2" key="1">
    <citation type="submission" date="2021-01" db="EMBL/GenBank/DDBJ databases">
        <authorList>
            <person name="Corre E."/>
            <person name="Pelletier E."/>
            <person name="Niang G."/>
            <person name="Scheremetjew M."/>
            <person name="Finn R."/>
            <person name="Kale V."/>
            <person name="Holt S."/>
            <person name="Cochrane G."/>
            <person name="Meng A."/>
            <person name="Brown T."/>
            <person name="Cohen L."/>
        </authorList>
    </citation>
    <scope>NUCLEOTIDE SEQUENCE</scope>
    <source>
        <strain evidence="2">CCMP 769</strain>
    </source>
</reference>
<dbReference type="EMBL" id="HBHW01039680">
    <property type="protein sequence ID" value="CAE0062462.1"/>
    <property type="molecule type" value="Transcribed_RNA"/>
</dbReference>
<name>A0A7S3A5S4_9RHOD</name>
<dbReference type="GO" id="GO:0016226">
    <property type="term" value="P:iron-sulfur cluster assembly"/>
    <property type="evidence" value="ECO:0007669"/>
    <property type="project" value="InterPro"/>
</dbReference>
<evidence type="ECO:0000313" key="3">
    <source>
        <dbReference type="EMBL" id="CAE0062464.1"/>
    </source>
</evidence>
<dbReference type="GO" id="GO:0030674">
    <property type="term" value="F:protein-macromolecule adaptor activity"/>
    <property type="evidence" value="ECO:0007669"/>
    <property type="project" value="TreeGrafter"/>
</dbReference>
<feature type="domain" description="Core" evidence="1">
    <location>
        <begin position="60"/>
        <end position="160"/>
    </location>
</feature>
<dbReference type="SUPFAM" id="SSF89360">
    <property type="entry name" value="HesB-like domain"/>
    <property type="match status" value="1"/>
</dbReference>
<dbReference type="InterPro" id="IPR031108">
    <property type="entry name" value="IscA_plant_cyanobact"/>
</dbReference>
<dbReference type="GO" id="GO:0009570">
    <property type="term" value="C:chloroplast stroma"/>
    <property type="evidence" value="ECO:0007669"/>
    <property type="project" value="TreeGrafter"/>
</dbReference>
<evidence type="ECO:0000313" key="2">
    <source>
        <dbReference type="EMBL" id="CAE0062462.1"/>
    </source>
</evidence>
<dbReference type="PANTHER" id="PTHR47265:SF1">
    <property type="entry name" value="IRON-SULFUR ASSEMBLY PROTEIN ISCA, CHLOROPLASTIC"/>
    <property type="match status" value="1"/>
</dbReference>